<keyword evidence="1" id="KW-0418">Kinase</keyword>
<keyword evidence="4" id="KW-0547">Nucleotide-binding</keyword>
<evidence type="ECO:0000313" key="5">
    <source>
        <dbReference type="Proteomes" id="UP001227126"/>
    </source>
</evidence>
<dbReference type="InterPro" id="IPR050267">
    <property type="entry name" value="Anti-sigma-factor_SerPK"/>
</dbReference>
<dbReference type="GO" id="GO:0004673">
    <property type="term" value="F:protein histidine kinase activity"/>
    <property type="evidence" value="ECO:0007669"/>
    <property type="project" value="UniProtKB-EC"/>
</dbReference>
<keyword evidence="4" id="KW-0067">ATP-binding</keyword>
<dbReference type="EC" id="2.7.13.3" evidence="4"/>
<feature type="region of interest" description="Disordered" evidence="2">
    <location>
        <begin position="85"/>
        <end position="105"/>
    </location>
</feature>
<keyword evidence="4" id="KW-0808">Transferase</keyword>
<sequence length="150" mass="16213">MTDAATGFSHRFRATELDARAALCEIIGTLQARGLVQEQIGAVEIALAEVINNIVEHAYAGTAPGDIVVDVAFREAILKLTTTDGGKPLPDGRLPEGRPADVTGAVDDLPEGGFGWFMIRTLARDISYARENDRNRLELTFDVVPAVDRH</sequence>
<keyword evidence="5" id="KW-1185">Reference proteome</keyword>
<dbReference type="RefSeq" id="WP_284483521.1">
    <property type="nucleotide sequence ID" value="NZ_JASNJE010000001.1"/>
</dbReference>
<dbReference type="Gene3D" id="3.30.565.10">
    <property type="entry name" value="Histidine kinase-like ATPase, C-terminal domain"/>
    <property type="match status" value="1"/>
</dbReference>
<dbReference type="GO" id="GO:0005524">
    <property type="term" value="F:ATP binding"/>
    <property type="evidence" value="ECO:0007669"/>
    <property type="project" value="UniProtKB-KW"/>
</dbReference>
<dbReference type="SUPFAM" id="SSF55874">
    <property type="entry name" value="ATPase domain of HSP90 chaperone/DNA topoisomerase II/histidine kinase"/>
    <property type="match status" value="1"/>
</dbReference>
<dbReference type="PANTHER" id="PTHR35526:SF3">
    <property type="entry name" value="ANTI-SIGMA-F FACTOR RSBW"/>
    <property type="match status" value="1"/>
</dbReference>
<proteinExistence type="predicted"/>
<dbReference type="Pfam" id="PF13581">
    <property type="entry name" value="HATPase_c_2"/>
    <property type="match status" value="1"/>
</dbReference>
<gene>
    <name evidence="4" type="ORF">QO034_00445</name>
</gene>
<reference evidence="4 5" key="1">
    <citation type="submission" date="2023-05" db="EMBL/GenBank/DDBJ databases">
        <title>Sedimentitalea sp. nov. JM2-8.</title>
        <authorList>
            <person name="Huang J."/>
        </authorList>
    </citation>
    <scope>NUCLEOTIDE SEQUENCE [LARGE SCALE GENOMIC DNA]</scope>
    <source>
        <strain evidence="4 5">JM2-8</strain>
    </source>
</reference>
<dbReference type="InterPro" id="IPR003594">
    <property type="entry name" value="HATPase_dom"/>
</dbReference>
<accession>A0ABT7F9M9</accession>
<evidence type="ECO:0000313" key="4">
    <source>
        <dbReference type="EMBL" id="MDK3071564.1"/>
    </source>
</evidence>
<feature type="domain" description="Histidine kinase/HSP90-like ATPase" evidence="3">
    <location>
        <begin position="23"/>
        <end position="140"/>
    </location>
</feature>
<comment type="caution">
    <text evidence="4">The sequence shown here is derived from an EMBL/GenBank/DDBJ whole genome shotgun (WGS) entry which is preliminary data.</text>
</comment>
<dbReference type="Proteomes" id="UP001227126">
    <property type="component" value="Unassembled WGS sequence"/>
</dbReference>
<dbReference type="PANTHER" id="PTHR35526">
    <property type="entry name" value="ANTI-SIGMA-F FACTOR RSBW-RELATED"/>
    <property type="match status" value="1"/>
</dbReference>
<evidence type="ECO:0000256" key="1">
    <source>
        <dbReference type="ARBA" id="ARBA00022527"/>
    </source>
</evidence>
<protein>
    <submittedName>
        <fullName evidence="4">ATP-binding protein</fullName>
        <ecNumber evidence="4">2.7.13.3</ecNumber>
    </submittedName>
</protein>
<organism evidence="4 5">
    <name type="scientific">Sedimentitalea xiamensis</name>
    <dbReference type="NCBI Taxonomy" id="3050037"/>
    <lineage>
        <taxon>Bacteria</taxon>
        <taxon>Pseudomonadati</taxon>
        <taxon>Pseudomonadota</taxon>
        <taxon>Alphaproteobacteria</taxon>
        <taxon>Rhodobacterales</taxon>
        <taxon>Paracoccaceae</taxon>
        <taxon>Sedimentitalea</taxon>
    </lineage>
</organism>
<dbReference type="CDD" id="cd16936">
    <property type="entry name" value="HATPase_RsbW-like"/>
    <property type="match status" value="1"/>
</dbReference>
<name>A0ABT7F9M9_9RHOB</name>
<evidence type="ECO:0000259" key="3">
    <source>
        <dbReference type="Pfam" id="PF13581"/>
    </source>
</evidence>
<dbReference type="InterPro" id="IPR036890">
    <property type="entry name" value="HATPase_C_sf"/>
</dbReference>
<keyword evidence="1" id="KW-0723">Serine/threonine-protein kinase</keyword>
<dbReference type="EMBL" id="JASNJE010000001">
    <property type="protein sequence ID" value="MDK3071564.1"/>
    <property type="molecule type" value="Genomic_DNA"/>
</dbReference>
<evidence type="ECO:0000256" key="2">
    <source>
        <dbReference type="SAM" id="MobiDB-lite"/>
    </source>
</evidence>